<proteinExistence type="predicted"/>
<dbReference type="Proteomes" id="UP001591681">
    <property type="component" value="Unassembled WGS sequence"/>
</dbReference>
<dbReference type="CDD" id="cd17076">
    <property type="entry name" value="UBX_UBXN10"/>
    <property type="match status" value="1"/>
</dbReference>
<feature type="compositionally biased region" description="Basic residues" evidence="1">
    <location>
        <begin position="1"/>
        <end position="15"/>
    </location>
</feature>
<accession>A0ABD1KXG3</accession>
<dbReference type="InterPro" id="IPR001012">
    <property type="entry name" value="UBX_dom"/>
</dbReference>
<name>A0ABD1KXG3_9TELE</name>
<evidence type="ECO:0000313" key="4">
    <source>
        <dbReference type="Proteomes" id="UP001591681"/>
    </source>
</evidence>
<protein>
    <recommendedName>
        <fullName evidence="2">UBX domain-containing protein</fullName>
    </recommendedName>
</protein>
<dbReference type="Pfam" id="PF00789">
    <property type="entry name" value="UBX"/>
    <property type="match status" value="1"/>
</dbReference>
<evidence type="ECO:0000256" key="1">
    <source>
        <dbReference type="SAM" id="MobiDB-lite"/>
    </source>
</evidence>
<feature type="domain" description="UBX" evidence="2">
    <location>
        <begin position="164"/>
        <end position="241"/>
    </location>
</feature>
<keyword evidence="4" id="KW-1185">Reference proteome</keyword>
<dbReference type="Gene3D" id="3.10.20.90">
    <property type="entry name" value="Phosphatidylinositol 3-kinase Catalytic Subunit, Chain A, domain 1"/>
    <property type="match status" value="1"/>
</dbReference>
<comment type="caution">
    <text evidence="3">The sequence shown here is derived from an EMBL/GenBank/DDBJ whole genome shotgun (WGS) entry which is preliminary data.</text>
</comment>
<dbReference type="InterPro" id="IPR029071">
    <property type="entry name" value="Ubiquitin-like_domsf"/>
</dbReference>
<dbReference type="AlphaFoldDB" id="A0ABD1KXG3"/>
<feature type="region of interest" description="Disordered" evidence="1">
    <location>
        <begin position="1"/>
        <end position="39"/>
    </location>
</feature>
<reference evidence="3 4" key="1">
    <citation type="submission" date="2024-09" db="EMBL/GenBank/DDBJ databases">
        <title>A chromosome-level genome assembly of Gray's grenadier anchovy, Coilia grayii.</title>
        <authorList>
            <person name="Fu Z."/>
        </authorList>
    </citation>
    <scope>NUCLEOTIDE SEQUENCE [LARGE SCALE GENOMIC DNA]</scope>
    <source>
        <strain evidence="3">G4</strain>
        <tissue evidence="3">Muscle</tissue>
    </source>
</reference>
<evidence type="ECO:0000313" key="3">
    <source>
        <dbReference type="EMBL" id="KAL2103830.1"/>
    </source>
</evidence>
<gene>
    <name evidence="3" type="ORF">ACEWY4_000698</name>
</gene>
<dbReference type="SMART" id="SM00166">
    <property type="entry name" value="UBX"/>
    <property type="match status" value="1"/>
</dbReference>
<dbReference type="PROSITE" id="PS50033">
    <property type="entry name" value="UBX"/>
    <property type="match status" value="1"/>
</dbReference>
<organism evidence="3 4">
    <name type="scientific">Coilia grayii</name>
    <name type="common">Gray's grenadier anchovy</name>
    <dbReference type="NCBI Taxonomy" id="363190"/>
    <lineage>
        <taxon>Eukaryota</taxon>
        <taxon>Metazoa</taxon>
        <taxon>Chordata</taxon>
        <taxon>Craniata</taxon>
        <taxon>Vertebrata</taxon>
        <taxon>Euteleostomi</taxon>
        <taxon>Actinopterygii</taxon>
        <taxon>Neopterygii</taxon>
        <taxon>Teleostei</taxon>
        <taxon>Clupei</taxon>
        <taxon>Clupeiformes</taxon>
        <taxon>Clupeoidei</taxon>
        <taxon>Engraulidae</taxon>
        <taxon>Coilinae</taxon>
        <taxon>Coilia</taxon>
    </lineage>
</organism>
<dbReference type="SUPFAM" id="SSF54236">
    <property type="entry name" value="Ubiquitin-like"/>
    <property type="match status" value="1"/>
</dbReference>
<dbReference type="EMBL" id="JBHFQA010000001">
    <property type="protein sequence ID" value="KAL2103830.1"/>
    <property type="molecule type" value="Genomic_DNA"/>
</dbReference>
<sequence>MHVSKPKSSKGHNRNKLAQGADSSGLHPSPLSPRPPLHDRCMRSRNLLVKHSSLRSTSDIPELVEAISAPMLTLNKYRVLPSIETKPEQEHSMSGMEEKTSELSLTDNLHLQSRFMWREPRLSSIQTRTASKSNPEMGVLSEVLCSPGSPESPENPAEDMPAFDGEGSLVLAIRTPCGSRIEHSFDPNNTLRSVIAVAEARQGRRYRHSLVETMDMPRRSFTDLNMTLAQCGIPNRSVLYISHADFGDS</sequence>
<evidence type="ECO:0000259" key="2">
    <source>
        <dbReference type="PROSITE" id="PS50033"/>
    </source>
</evidence>